<protein>
    <recommendedName>
        <fullName evidence="12">CFEM domain-containing protein</fullName>
    </recommendedName>
</protein>
<keyword evidence="5" id="KW-0472">Membrane</keyword>
<name>A0AA40D091_9PEZI</name>
<dbReference type="PROSITE" id="PS52012">
    <property type="entry name" value="CFEM"/>
    <property type="match status" value="1"/>
</dbReference>
<proteinExistence type="inferred from homology"/>
<comment type="caution">
    <text evidence="9">Lacks conserved residue(s) required for the propagation of feature annotation.</text>
</comment>
<comment type="similarity">
    <text evidence="3">Belongs to the RBT5 family.</text>
</comment>
<dbReference type="GO" id="GO:0005576">
    <property type="term" value="C:extracellular region"/>
    <property type="evidence" value="ECO:0007669"/>
    <property type="project" value="UniProtKB-SubCell"/>
</dbReference>
<evidence type="ECO:0000256" key="11">
    <source>
        <dbReference type="SAM" id="SignalP"/>
    </source>
</evidence>
<dbReference type="Proteomes" id="UP001174936">
    <property type="component" value="Unassembled WGS sequence"/>
</dbReference>
<evidence type="ECO:0000256" key="9">
    <source>
        <dbReference type="PROSITE-ProRule" id="PRU01356"/>
    </source>
</evidence>
<sequence length="190" mass="17883">MKLALFFSAALSGALAQNFSGQPACATSCLSSAITAAGCALDDAACQCGPTQAAIATNAVGCLVAACTAAGDLAQAQSAGQAACSAYSATASATSSTSSSSGSTTTTSGSVVITVTSGNSTITTTARGSTTGSASATGCSTCGITSRPATTATTSRVAPTTKPPNANDGSQQAGFDVAIMVALLGAVAAL</sequence>
<keyword evidence="9" id="KW-0408">Iron</keyword>
<feature type="domain" description="CFEM" evidence="12">
    <location>
        <begin position="1"/>
        <end position="111"/>
    </location>
</feature>
<feature type="signal peptide" evidence="11">
    <location>
        <begin position="1"/>
        <end position="16"/>
    </location>
</feature>
<feature type="binding site" description="axial binding residue" evidence="9">
    <location>
        <position position="43"/>
    </location>
    <ligand>
        <name>heme</name>
        <dbReference type="ChEBI" id="CHEBI:30413"/>
    </ligand>
    <ligandPart>
        <name>Fe</name>
        <dbReference type="ChEBI" id="CHEBI:18248"/>
    </ligandPart>
</feature>
<keyword evidence="8" id="KW-0449">Lipoprotein</keyword>
<evidence type="ECO:0000259" key="12">
    <source>
        <dbReference type="PROSITE" id="PS52012"/>
    </source>
</evidence>
<dbReference type="AlphaFoldDB" id="A0AA40D091"/>
<evidence type="ECO:0000256" key="6">
    <source>
        <dbReference type="ARBA" id="ARBA00022729"/>
    </source>
</evidence>
<evidence type="ECO:0000313" key="13">
    <source>
        <dbReference type="EMBL" id="KAK0655564.1"/>
    </source>
</evidence>
<keyword evidence="14" id="KW-1185">Reference proteome</keyword>
<comment type="caution">
    <text evidence="13">The sequence shown here is derived from an EMBL/GenBank/DDBJ whole genome shotgun (WGS) entry which is preliminary data.</text>
</comment>
<evidence type="ECO:0000256" key="10">
    <source>
        <dbReference type="SAM" id="MobiDB-lite"/>
    </source>
</evidence>
<keyword evidence="5" id="KW-0325">Glycoprotein</keyword>
<dbReference type="GO" id="GO:0046872">
    <property type="term" value="F:metal ion binding"/>
    <property type="evidence" value="ECO:0007669"/>
    <property type="project" value="UniProtKB-UniRule"/>
</dbReference>
<feature type="compositionally biased region" description="Low complexity" evidence="10">
    <location>
        <begin position="146"/>
        <end position="160"/>
    </location>
</feature>
<evidence type="ECO:0000256" key="7">
    <source>
        <dbReference type="ARBA" id="ARBA00023157"/>
    </source>
</evidence>
<accession>A0AA40D091</accession>
<reference evidence="13" key="1">
    <citation type="submission" date="2023-06" db="EMBL/GenBank/DDBJ databases">
        <title>Genome-scale phylogeny and comparative genomics of the fungal order Sordariales.</title>
        <authorList>
            <consortium name="Lawrence Berkeley National Laboratory"/>
            <person name="Hensen N."/>
            <person name="Bonometti L."/>
            <person name="Westerberg I."/>
            <person name="Brannstrom I.O."/>
            <person name="Guillou S."/>
            <person name="Cros-Aarteil S."/>
            <person name="Calhoun S."/>
            <person name="Haridas S."/>
            <person name="Kuo A."/>
            <person name="Mondo S."/>
            <person name="Pangilinan J."/>
            <person name="Riley R."/>
            <person name="Labutti K."/>
            <person name="Andreopoulos B."/>
            <person name="Lipzen A."/>
            <person name="Chen C."/>
            <person name="Yanf M."/>
            <person name="Daum C."/>
            <person name="Ng V."/>
            <person name="Clum A."/>
            <person name="Steindorff A."/>
            <person name="Ohm R."/>
            <person name="Martin F."/>
            <person name="Silar P."/>
            <person name="Natvig D."/>
            <person name="Lalanne C."/>
            <person name="Gautier V."/>
            <person name="Ament-Velasquez S.L."/>
            <person name="Kruys A."/>
            <person name="Hutchinson M.I."/>
            <person name="Powell A.J."/>
            <person name="Barry K."/>
            <person name="Miller A.N."/>
            <person name="Grigoriev I.V."/>
            <person name="Debuchy R."/>
            <person name="Gladieux P."/>
            <person name="Thoren M.H."/>
            <person name="Johannesson H."/>
        </authorList>
    </citation>
    <scope>NUCLEOTIDE SEQUENCE</scope>
    <source>
        <strain evidence="13">SMH2532-1</strain>
    </source>
</reference>
<dbReference type="EMBL" id="JAULSV010000001">
    <property type="protein sequence ID" value="KAK0655564.1"/>
    <property type="molecule type" value="Genomic_DNA"/>
</dbReference>
<evidence type="ECO:0000313" key="14">
    <source>
        <dbReference type="Proteomes" id="UP001174936"/>
    </source>
</evidence>
<evidence type="ECO:0000256" key="4">
    <source>
        <dbReference type="ARBA" id="ARBA00022525"/>
    </source>
</evidence>
<keyword evidence="5" id="KW-0336">GPI-anchor</keyword>
<dbReference type="Pfam" id="PF05730">
    <property type="entry name" value="CFEM"/>
    <property type="match status" value="1"/>
</dbReference>
<comment type="subcellular location">
    <subcellularLocation>
        <location evidence="1">Membrane</location>
        <topology evidence="1">Lipid-anchor</topology>
        <topology evidence="1">GPI-anchor</topology>
    </subcellularLocation>
    <subcellularLocation>
        <location evidence="2">Secreted</location>
    </subcellularLocation>
</comment>
<evidence type="ECO:0000256" key="5">
    <source>
        <dbReference type="ARBA" id="ARBA00022622"/>
    </source>
</evidence>
<feature type="region of interest" description="Disordered" evidence="10">
    <location>
        <begin position="146"/>
        <end position="171"/>
    </location>
</feature>
<keyword evidence="9" id="KW-0349">Heme</keyword>
<keyword evidence="4" id="KW-0964">Secreted</keyword>
<dbReference type="GO" id="GO:0098552">
    <property type="term" value="C:side of membrane"/>
    <property type="evidence" value="ECO:0007669"/>
    <property type="project" value="UniProtKB-KW"/>
</dbReference>
<evidence type="ECO:0000256" key="2">
    <source>
        <dbReference type="ARBA" id="ARBA00004613"/>
    </source>
</evidence>
<evidence type="ECO:0000256" key="3">
    <source>
        <dbReference type="ARBA" id="ARBA00010031"/>
    </source>
</evidence>
<feature type="disulfide bond" evidence="9">
    <location>
        <begin position="39"/>
        <end position="46"/>
    </location>
</feature>
<evidence type="ECO:0000256" key="8">
    <source>
        <dbReference type="ARBA" id="ARBA00023288"/>
    </source>
</evidence>
<dbReference type="InterPro" id="IPR008427">
    <property type="entry name" value="Extracellular_membr_CFEM_dom"/>
</dbReference>
<keyword evidence="7 9" id="KW-1015">Disulfide bond</keyword>
<gene>
    <name evidence="13" type="ORF">B0T16DRAFT_384410</name>
</gene>
<organism evidence="13 14">
    <name type="scientific">Cercophora newfieldiana</name>
    <dbReference type="NCBI Taxonomy" id="92897"/>
    <lineage>
        <taxon>Eukaryota</taxon>
        <taxon>Fungi</taxon>
        <taxon>Dikarya</taxon>
        <taxon>Ascomycota</taxon>
        <taxon>Pezizomycotina</taxon>
        <taxon>Sordariomycetes</taxon>
        <taxon>Sordariomycetidae</taxon>
        <taxon>Sordariales</taxon>
        <taxon>Lasiosphaeriaceae</taxon>
        <taxon>Cercophora</taxon>
    </lineage>
</organism>
<keyword evidence="9" id="KW-0479">Metal-binding</keyword>
<keyword evidence="6 11" id="KW-0732">Signal</keyword>
<evidence type="ECO:0000256" key="1">
    <source>
        <dbReference type="ARBA" id="ARBA00004589"/>
    </source>
</evidence>
<feature type="chain" id="PRO_5041369927" description="CFEM domain-containing protein" evidence="11">
    <location>
        <begin position="17"/>
        <end position="190"/>
    </location>
</feature>